<dbReference type="VEuPathDB" id="CryptoDB:Cvel_16650"/>
<dbReference type="EMBL" id="CDMZ01000321">
    <property type="protein sequence ID" value="CEM11767.1"/>
    <property type="molecule type" value="Genomic_DNA"/>
</dbReference>
<gene>
    <name evidence="3" type="ORF">Cvel_16650</name>
</gene>
<organism evidence="3">
    <name type="scientific">Chromera velia CCMP2878</name>
    <dbReference type="NCBI Taxonomy" id="1169474"/>
    <lineage>
        <taxon>Eukaryota</taxon>
        <taxon>Sar</taxon>
        <taxon>Alveolata</taxon>
        <taxon>Colpodellida</taxon>
        <taxon>Chromeraceae</taxon>
        <taxon>Chromera</taxon>
    </lineage>
</organism>
<dbReference type="AlphaFoldDB" id="A0A0G4FFX7"/>
<feature type="compositionally biased region" description="Low complexity" evidence="1">
    <location>
        <begin position="504"/>
        <end position="513"/>
    </location>
</feature>
<reference evidence="3" key="1">
    <citation type="submission" date="2014-11" db="EMBL/GenBank/DDBJ databases">
        <authorList>
            <person name="Otto D Thomas"/>
            <person name="Naeem Raeece"/>
        </authorList>
    </citation>
    <scope>NUCLEOTIDE SEQUENCE</scope>
</reference>
<evidence type="ECO:0000256" key="2">
    <source>
        <dbReference type="SAM" id="Phobius"/>
    </source>
</evidence>
<feature type="region of interest" description="Disordered" evidence="1">
    <location>
        <begin position="1"/>
        <end position="27"/>
    </location>
</feature>
<protein>
    <recommendedName>
        <fullName evidence="4">Integrase catalytic domain-containing protein</fullName>
    </recommendedName>
</protein>
<proteinExistence type="predicted"/>
<sequence length="688" mass="75419">MVEKNAAPPKSKKKQTVNHVRGDPGNPGEFVIGEYDMPNFRPSPHTAFDFQQSSNCVTYQCTNCRHDVGRAMVDTGTERGTGNRGRLQRAGVLVQEQPYSARVGVAKCDGDGRQTSERVWINVNGIGTMILENETGGLFHTYLYLTDDDVPTLVTYDACAAFDRSGAKYFRLTLEKDGKSITAAMAAEITATCRTCQQKQAVNKSLRATTWEKSRRSKVKEFGDEVYLDTWFPRNEDTEVSGFLYGNLWTDLHICSKFDTPMRGRRDAADSLMDWIDYYGVVPKKILTDRGPELIGSKFIETCRSFSPPILPERAPTGIKRILGFAERPIRTQRNQVSGQNLPAAHPQGCGAPLQIGAIQGGAATAQEDGRGAAGIGGDDQDLGIEVQAEVPQQGAGPSGDSQRKYTGLLVEANGRCLVMMQTGKAYHKFIPAAWLQPVGDGSEKWRAEGIAPNPIQKQQVLRYFDFVDDRLPAKIESQVSPGPPPIGVGLSAQQQGVVNEGVPPDAGGDIPAAPHPDGIPPDDSLFGSDLLRNPQHEGGAEQGSMYSELLETLAAFDFKKGSTNILVKEEEVREGKFNKAMRDEWLQNICGQEVFGRAVPREEAKMAMDLSWRLTWKEKETEKGKVKEGKNGSPSPSHSPPTATKRVLKARCFGKGFQDKRKIDTFTGTPVPALIFFCMIWALACAL</sequence>
<evidence type="ECO:0008006" key="4">
    <source>
        <dbReference type="Google" id="ProtNLM"/>
    </source>
</evidence>
<evidence type="ECO:0000256" key="1">
    <source>
        <dbReference type="SAM" id="MobiDB-lite"/>
    </source>
</evidence>
<accession>A0A0G4FFX7</accession>
<feature type="transmembrane region" description="Helical" evidence="2">
    <location>
        <begin position="667"/>
        <end position="687"/>
    </location>
</feature>
<keyword evidence="2" id="KW-1133">Transmembrane helix</keyword>
<keyword evidence="2" id="KW-0472">Membrane</keyword>
<dbReference type="PhylomeDB" id="A0A0G4FFX7"/>
<evidence type="ECO:0000313" key="3">
    <source>
        <dbReference type="EMBL" id="CEM11767.1"/>
    </source>
</evidence>
<feature type="compositionally biased region" description="Basic and acidic residues" evidence="1">
    <location>
        <begin position="622"/>
        <end position="631"/>
    </location>
</feature>
<keyword evidence="2" id="KW-0812">Transmembrane</keyword>
<feature type="region of interest" description="Disordered" evidence="1">
    <location>
        <begin position="502"/>
        <end position="521"/>
    </location>
</feature>
<name>A0A0G4FFX7_9ALVE</name>
<feature type="region of interest" description="Disordered" evidence="1">
    <location>
        <begin position="622"/>
        <end position="645"/>
    </location>
</feature>